<feature type="domain" description="Aminoglycoside phosphotransferase" evidence="2">
    <location>
        <begin position="33"/>
        <end position="250"/>
    </location>
</feature>
<gene>
    <name evidence="3" type="ORF">DWB68_06485</name>
</gene>
<dbReference type="Gene3D" id="3.90.1200.10">
    <property type="match status" value="1"/>
</dbReference>
<dbReference type="Pfam" id="PF01636">
    <property type="entry name" value="APH"/>
    <property type="match status" value="1"/>
</dbReference>
<evidence type="ECO:0000259" key="2">
    <source>
        <dbReference type="Pfam" id="PF01636"/>
    </source>
</evidence>
<name>A0A399JEI5_9MICC</name>
<dbReference type="RefSeq" id="WP_119424332.1">
    <property type="nucleotide sequence ID" value="NZ_QQXK01000010.1"/>
</dbReference>
<organism evidence="3 4">
    <name type="scientific">Galactobacter valiniphilus</name>
    <dbReference type="NCBI Taxonomy" id="2676122"/>
    <lineage>
        <taxon>Bacteria</taxon>
        <taxon>Bacillati</taxon>
        <taxon>Actinomycetota</taxon>
        <taxon>Actinomycetes</taxon>
        <taxon>Micrococcales</taxon>
        <taxon>Micrococcaceae</taxon>
        <taxon>Galactobacter</taxon>
    </lineage>
</organism>
<proteinExistence type="predicted"/>
<dbReference type="EMBL" id="QQXK01000010">
    <property type="protein sequence ID" value="RII42589.1"/>
    <property type="molecule type" value="Genomic_DNA"/>
</dbReference>
<feature type="compositionally biased region" description="Acidic residues" evidence="1">
    <location>
        <begin position="434"/>
        <end position="447"/>
    </location>
</feature>
<feature type="compositionally biased region" description="Acidic residues" evidence="1">
    <location>
        <begin position="360"/>
        <end position="370"/>
    </location>
</feature>
<evidence type="ECO:0000313" key="3">
    <source>
        <dbReference type="EMBL" id="RII42589.1"/>
    </source>
</evidence>
<accession>A0A399JEI5</accession>
<feature type="compositionally biased region" description="Acidic residues" evidence="1">
    <location>
        <begin position="402"/>
        <end position="412"/>
    </location>
</feature>
<dbReference type="InterPro" id="IPR002575">
    <property type="entry name" value="Aminoglycoside_PTrfase"/>
</dbReference>
<evidence type="ECO:0000313" key="4">
    <source>
        <dbReference type="Proteomes" id="UP000265419"/>
    </source>
</evidence>
<protein>
    <submittedName>
        <fullName evidence="3">Aminoglycoside phosphotransferase</fullName>
    </submittedName>
</protein>
<keyword evidence="3" id="KW-0808">Transferase</keyword>
<dbReference type="InterPro" id="IPR011009">
    <property type="entry name" value="Kinase-like_dom_sf"/>
</dbReference>
<dbReference type="GO" id="GO:0016740">
    <property type="term" value="F:transferase activity"/>
    <property type="evidence" value="ECO:0007669"/>
    <property type="project" value="UniProtKB-KW"/>
</dbReference>
<dbReference type="Proteomes" id="UP000265419">
    <property type="component" value="Unassembled WGS sequence"/>
</dbReference>
<sequence length="477" mass="50401">MKRSPLDLAAVATAAVPGLSATSVGWLPDDREDFSSALVIDTQGGRWRVRSPRHLEASVRLETELRALGGLSPAIRATLPFSVPSVAGTVRRGELKTFVYHHLDGHVLGLDELAAHPDDLGAQVGRAIAAIHAMDRETLERAGLSGENAEEHRRARLSELDQVAASGLVPARLLRRWEAAMEDVSLWRFNACAVHGDLHEEQLFVHEGRLVAVTGWSDLHVGDPAEDLAWLLALEDQRVIDRIVEAYSSWRGDKADPHLMTRATLAAEFALARWLARAVTRGDQARIDEAVALLNELDANLRELGDKPIGLVEAAPERPAAAAPVAKVQVLDDAGAPSAAGSGERGAEPEAAEAAASAPEPEEPLAEDSANEATAPEVIDSEDEPSGAGDAQAPEEQRSEDDAQPADVDEADAAPKNAPAAEERSADGAAAASDSEEPGEGQADDDAAGAVITDADVAEPPTEAIAVVRPEDHTKRS</sequence>
<comment type="caution">
    <text evidence="3">The sequence shown here is derived from an EMBL/GenBank/DDBJ whole genome shotgun (WGS) entry which is preliminary data.</text>
</comment>
<dbReference type="AlphaFoldDB" id="A0A399JEI5"/>
<keyword evidence="4" id="KW-1185">Reference proteome</keyword>
<evidence type="ECO:0000256" key="1">
    <source>
        <dbReference type="SAM" id="MobiDB-lite"/>
    </source>
</evidence>
<dbReference type="SUPFAM" id="SSF56112">
    <property type="entry name" value="Protein kinase-like (PK-like)"/>
    <property type="match status" value="1"/>
</dbReference>
<reference evidence="3 4" key="1">
    <citation type="submission" date="2018-07" db="EMBL/GenBank/DDBJ databases">
        <title>Arthrobacter sp. nov., isolated from raw cow's milk with high bacterial count.</title>
        <authorList>
            <person name="Hahne J."/>
            <person name="Isele D."/>
            <person name="Lipski A."/>
        </authorList>
    </citation>
    <scope>NUCLEOTIDE SEQUENCE [LARGE SCALE GENOMIC DNA]</scope>
    <source>
        <strain evidence="3 4">JZ R-35</strain>
    </source>
</reference>
<feature type="region of interest" description="Disordered" evidence="1">
    <location>
        <begin position="335"/>
        <end position="477"/>
    </location>
</feature>